<dbReference type="AlphaFoldDB" id="A0A1H0VXB6"/>
<keyword evidence="1" id="KW-0732">Signal</keyword>
<evidence type="ECO:0000313" key="4">
    <source>
        <dbReference type="Proteomes" id="UP000199073"/>
    </source>
</evidence>
<dbReference type="Gene3D" id="2.30.30.40">
    <property type="entry name" value="SH3 Domains"/>
    <property type="match status" value="2"/>
</dbReference>
<dbReference type="Pfam" id="PF08239">
    <property type="entry name" value="SH3_3"/>
    <property type="match status" value="1"/>
</dbReference>
<dbReference type="STRING" id="91360.SAMN05660330_04297"/>
<dbReference type="OrthoDB" id="5297720at2"/>
<dbReference type="InterPro" id="IPR003646">
    <property type="entry name" value="SH3-like_bac-type"/>
</dbReference>
<dbReference type="InterPro" id="IPR052354">
    <property type="entry name" value="Cell_Wall_Dynamics_Protein"/>
</dbReference>
<reference evidence="3 4" key="1">
    <citation type="submission" date="2016-10" db="EMBL/GenBank/DDBJ databases">
        <authorList>
            <person name="de Groot N.N."/>
        </authorList>
    </citation>
    <scope>NUCLEOTIDE SEQUENCE [LARGE SCALE GENOMIC DNA]</scope>
    <source>
        <strain evidence="3 4">DSM 12130</strain>
    </source>
</reference>
<protein>
    <submittedName>
        <fullName evidence="3">SH3-like domain-containing protein</fullName>
    </submittedName>
</protein>
<evidence type="ECO:0000313" key="3">
    <source>
        <dbReference type="EMBL" id="SDP83070.1"/>
    </source>
</evidence>
<sequence length="153" mass="17300">MLRKKICLLLVLFTITLTTMPAGAEMVTVIGDNVNLRKGPGTDYPILWEYGSDFPLKVISHKDGWLQVKDFENDMGWIHKSLLKKKPVVIVKANKNGKGVINIREEPTTSSDIIGKAYYGVVFQLIEKKTGWARVKHESGLKGWINNNLLWGY</sequence>
<dbReference type="PANTHER" id="PTHR34408">
    <property type="entry name" value="FAMILY PROTEIN, PUTATIVE-RELATED"/>
    <property type="match status" value="1"/>
</dbReference>
<feature type="chain" id="PRO_5011484556" evidence="1">
    <location>
        <begin position="25"/>
        <end position="153"/>
    </location>
</feature>
<accession>A0A1H0VXB6</accession>
<evidence type="ECO:0000256" key="1">
    <source>
        <dbReference type="SAM" id="SignalP"/>
    </source>
</evidence>
<name>A0A1H0VXB6_9BACT</name>
<keyword evidence="4" id="KW-1185">Reference proteome</keyword>
<dbReference type="PROSITE" id="PS51781">
    <property type="entry name" value="SH3B"/>
    <property type="match status" value="1"/>
</dbReference>
<dbReference type="SMART" id="SM00287">
    <property type="entry name" value="SH3b"/>
    <property type="match status" value="2"/>
</dbReference>
<feature type="signal peptide" evidence="1">
    <location>
        <begin position="1"/>
        <end position="24"/>
    </location>
</feature>
<evidence type="ECO:0000259" key="2">
    <source>
        <dbReference type="PROSITE" id="PS51781"/>
    </source>
</evidence>
<proteinExistence type="predicted"/>
<feature type="domain" description="SH3b" evidence="2">
    <location>
        <begin position="90"/>
        <end position="153"/>
    </location>
</feature>
<dbReference type="PANTHER" id="PTHR34408:SF1">
    <property type="entry name" value="GLYCOSYL HYDROLASE FAMILY 19 DOMAIN-CONTAINING PROTEIN HI_1415"/>
    <property type="match status" value="1"/>
</dbReference>
<dbReference type="Pfam" id="PF06347">
    <property type="entry name" value="SH3_4"/>
    <property type="match status" value="1"/>
</dbReference>
<dbReference type="EMBL" id="FNJI01000073">
    <property type="protein sequence ID" value="SDP83070.1"/>
    <property type="molecule type" value="Genomic_DNA"/>
</dbReference>
<organism evidence="3 4">
    <name type="scientific">Desulforhopalus singaporensis</name>
    <dbReference type="NCBI Taxonomy" id="91360"/>
    <lineage>
        <taxon>Bacteria</taxon>
        <taxon>Pseudomonadati</taxon>
        <taxon>Thermodesulfobacteriota</taxon>
        <taxon>Desulfobulbia</taxon>
        <taxon>Desulfobulbales</taxon>
        <taxon>Desulfocapsaceae</taxon>
        <taxon>Desulforhopalus</taxon>
    </lineage>
</organism>
<dbReference type="InterPro" id="IPR010466">
    <property type="entry name" value="DUF1058"/>
</dbReference>
<dbReference type="Proteomes" id="UP000199073">
    <property type="component" value="Unassembled WGS sequence"/>
</dbReference>
<gene>
    <name evidence="3" type="ORF">SAMN05660330_04297</name>
</gene>